<dbReference type="AlphaFoldDB" id="A0A4Q9KHQ5"/>
<dbReference type="RefSeq" id="WP_131166712.1">
    <property type="nucleotide sequence ID" value="NZ_SDMQ01000001.1"/>
</dbReference>
<organism evidence="1 2">
    <name type="scientific">Propioniciclava sinopodophylli</name>
    <dbReference type="NCBI Taxonomy" id="1837344"/>
    <lineage>
        <taxon>Bacteria</taxon>
        <taxon>Bacillati</taxon>
        <taxon>Actinomycetota</taxon>
        <taxon>Actinomycetes</taxon>
        <taxon>Propionibacteriales</taxon>
        <taxon>Propionibacteriaceae</taxon>
        <taxon>Propioniciclava</taxon>
    </lineage>
</organism>
<keyword evidence="2" id="KW-1185">Reference proteome</keyword>
<dbReference type="Proteomes" id="UP000292373">
    <property type="component" value="Unassembled WGS sequence"/>
</dbReference>
<comment type="caution">
    <text evidence="1">The sequence shown here is derived from an EMBL/GenBank/DDBJ whole genome shotgun (WGS) entry which is preliminary data.</text>
</comment>
<accession>A0A4Q9KHQ5</accession>
<reference evidence="1 2" key="1">
    <citation type="submission" date="2019-01" db="EMBL/GenBank/DDBJ databases">
        <title>Lactibacter flavus gen. nov., sp. nov., a novel bacterium of the family Propionibacteriaceae isolated from raw milk and dairy products.</title>
        <authorList>
            <person name="Huptas C."/>
            <person name="Wenning M."/>
            <person name="Breitenwieser F."/>
            <person name="Doll E."/>
            <person name="Von Neubeck M."/>
            <person name="Busse H.-J."/>
            <person name="Scherer S."/>
        </authorList>
    </citation>
    <scope>NUCLEOTIDE SEQUENCE [LARGE SCALE GENOMIC DNA]</scope>
    <source>
        <strain evidence="1 2">KCTC 33808</strain>
    </source>
</reference>
<proteinExistence type="predicted"/>
<dbReference type="EMBL" id="SDMQ01000001">
    <property type="protein sequence ID" value="TBT88582.1"/>
    <property type="molecule type" value="Genomic_DNA"/>
</dbReference>
<dbReference type="OrthoDB" id="4510694at2"/>
<gene>
    <name evidence="1" type="ORF">ET989_01110</name>
</gene>
<sequence length="476" mass="51911">MVKTALKLRFAPDEYLVTWQLPSVGGDETLAAHGALTVEAGKPPKGIAHGDLDTLLEHPEPGVTEFPQRLSVPKLTGDMANGANVLLLNAQVNYWVSSQASIYAEAAVITLASVTGDGADRFKTFEIQVGGLDSVSGVELIKSTSFPKQGMSGTWSAEIGSDHAQTWEDETAKLTLSYNGTFRSFDPYAFRMGFSPVLRGELATAVPLRELLDDWISPIRRVVSIATGRAEELTYAALYLSSTGGDVHGQLFGSAITQEPYESSLEEVRKVRSPLRLKPDAVSLLEMTRTWQKMASVHHPLLETYGAMLHATDQHPRSRFLLLLQAIEGTYGFETKASFAKRLKKHAEDRDAVVKAASGSLNDKQLTFLQKNLGKRPPAGLESAISWLAKRLPDDVLSRLDATSLITSAKAPTGEAKNAPDALRIIRNDLAHGNRGYDVFELSEVVKILELMVRAHALELLNCPVSVVERVLTQGR</sequence>
<evidence type="ECO:0000313" key="2">
    <source>
        <dbReference type="Proteomes" id="UP000292373"/>
    </source>
</evidence>
<protein>
    <submittedName>
        <fullName evidence="1">Uncharacterized protein</fullName>
    </submittedName>
</protein>
<evidence type="ECO:0000313" key="1">
    <source>
        <dbReference type="EMBL" id="TBT88582.1"/>
    </source>
</evidence>
<name>A0A4Q9KHQ5_9ACTN</name>